<evidence type="ECO:0000256" key="1">
    <source>
        <dbReference type="ARBA" id="ARBA00004651"/>
    </source>
</evidence>
<keyword evidence="4 6" id="KW-1133">Transmembrane helix</keyword>
<organism evidence="7 8">
    <name type="scientific">Moraxella canis</name>
    <dbReference type="NCBI Taxonomy" id="90239"/>
    <lineage>
        <taxon>Bacteria</taxon>
        <taxon>Pseudomonadati</taxon>
        <taxon>Pseudomonadota</taxon>
        <taxon>Gammaproteobacteria</taxon>
        <taxon>Moraxellales</taxon>
        <taxon>Moraxellaceae</taxon>
        <taxon>Moraxella</taxon>
    </lineage>
</organism>
<protein>
    <submittedName>
        <fullName evidence="7">LysE family transporter</fullName>
    </submittedName>
</protein>
<dbReference type="Proteomes" id="UP001324384">
    <property type="component" value="Chromosome"/>
</dbReference>
<keyword evidence="8" id="KW-1185">Reference proteome</keyword>
<dbReference type="EMBL" id="CP139961">
    <property type="protein sequence ID" value="WQE03796.1"/>
    <property type="molecule type" value="Genomic_DNA"/>
</dbReference>
<sequence>MIDVVVLLGFISSVVLFLSTPGPVTVMVVNNSSKQGFLAGVLTIAGTNAASLVLIAISFLVLYGVLAVSETMLTWFGLFGALYLLYFALQVIKDSFYATSLSLDKAQTNKKPLAVYFKQGFLVGISNPKDVLFFMAFFPLFFGISENISLAMMILTLT</sequence>
<feature type="transmembrane region" description="Helical" evidence="6">
    <location>
        <begin position="37"/>
        <end position="66"/>
    </location>
</feature>
<name>A0ABZ0WX11_9GAMM</name>
<evidence type="ECO:0000256" key="5">
    <source>
        <dbReference type="ARBA" id="ARBA00023136"/>
    </source>
</evidence>
<feature type="transmembrane region" description="Helical" evidence="6">
    <location>
        <begin position="73"/>
        <end position="92"/>
    </location>
</feature>
<dbReference type="InterPro" id="IPR001123">
    <property type="entry name" value="LeuE-type"/>
</dbReference>
<evidence type="ECO:0000313" key="7">
    <source>
        <dbReference type="EMBL" id="WQE03796.1"/>
    </source>
</evidence>
<evidence type="ECO:0000256" key="3">
    <source>
        <dbReference type="ARBA" id="ARBA00022692"/>
    </source>
</evidence>
<evidence type="ECO:0000256" key="6">
    <source>
        <dbReference type="SAM" id="Phobius"/>
    </source>
</evidence>
<comment type="subcellular location">
    <subcellularLocation>
        <location evidence="1">Cell membrane</location>
        <topology evidence="1">Multi-pass membrane protein</topology>
    </subcellularLocation>
</comment>
<accession>A0ABZ0WX11</accession>
<evidence type="ECO:0000256" key="2">
    <source>
        <dbReference type="ARBA" id="ARBA00022475"/>
    </source>
</evidence>
<keyword evidence="3 6" id="KW-0812">Transmembrane</keyword>
<keyword evidence="2" id="KW-1003">Cell membrane</keyword>
<dbReference type="RefSeq" id="WP_114800439.1">
    <property type="nucleotide sequence ID" value="NZ_CP139961.1"/>
</dbReference>
<dbReference type="PANTHER" id="PTHR30086:SF20">
    <property type="entry name" value="ARGININE EXPORTER PROTEIN ARGO-RELATED"/>
    <property type="match status" value="1"/>
</dbReference>
<feature type="transmembrane region" description="Helical" evidence="6">
    <location>
        <begin position="131"/>
        <end position="157"/>
    </location>
</feature>
<dbReference type="PANTHER" id="PTHR30086">
    <property type="entry name" value="ARGININE EXPORTER PROTEIN ARGO"/>
    <property type="match status" value="1"/>
</dbReference>
<dbReference type="Pfam" id="PF01810">
    <property type="entry name" value="LysE"/>
    <property type="match status" value="1"/>
</dbReference>
<keyword evidence="5 6" id="KW-0472">Membrane</keyword>
<reference evidence="7 8" key="1">
    <citation type="submission" date="2023-12" db="EMBL/GenBank/DDBJ databases">
        <title>Genome sequencing and assembly of bacterial species from a model synthetic community.</title>
        <authorList>
            <person name="Hogle S.L."/>
        </authorList>
    </citation>
    <scope>NUCLEOTIDE SEQUENCE [LARGE SCALE GENOMIC DNA]</scope>
    <source>
        <strain evidence="7 8">HAMBI_2792</strain>
    </source>
</reference>
<evidence type="ECO:0000313" key="8">
    <source>
        <dbReference type="Proteomes" id="UP001324384"/>
    </source>
</evidence>
<proteinExistence type="predicted"/>
<evidence type="ECO:0000256" key="4">
    <source>
        <dbReference type="ARBA" id="ARBA00022989"/>
    </source>
</evidence>
<gene>
    <name evidence="7" type="ORF">U0021_08625</name>
</gene>